<comment type="caution">
    <text evidence="1">The sequence shown here is derived from an EMBL/GenBank/DDBJ whole genome shotgun (WGS) entry which is preliminary data.</text>
</comment>
<dbReference type="Proteomes" id="UP001162483">
    <property type="component" value="Unassembled WGS sequence"/>
</dbReference>
<gene>
    <name evidence="1" type="ORF">SPARVUS_LOCUS7070246</name>
</gene>
<evidence type="ECO:0000313" key="1">
    <source>
        <dbReference type="EMBL" id="CAI9570234.1"/>
    </source>
</evidence>
<accession>A0ABN9DCE7</accession>
<keyword evidence="2" id="KW-1185">Reference proteome</keyword>
<feature type="non-terminal residue" evidence="1">
    <location>
        <position position="66"/>
    </location>
</feature>
<evidence type="ECO:0000313" key="2">
    <source>
        <dbReference type="Proteomes" id="UP001162483"/>
    </source>
</evidence>
<sequence length="66" mass="7349">MYSWRSPLRMDEVSRVQILLPLDGVQPSGCLLDIQGSIPARDGNSLFWVLWDIAANFKGGLCKLIS</sequence>
<name>A0ABN9DCE7_9NEOB</name>
<reference evidence="1" key="1">
    <citation type="submission" date="2023-05" db="EMBL/GenBank/DDBJ databases">
        <authorList>
            <person name="Stuckert A."/>
        </authorList>
    </citation>
    <scope>NUCLEOTIDE SEQUENCE</scope>
</reference>
<proteinExistence type="predicted"/>
<dbReference type="EMBL" id="CATNWA010014302">
    <property type="protein sequence ID" value="CAI9570234.1"/>
    <property type="molecule type" value="Genomic_DNA"/>
</dbReference>
<protein>
    <submittedName>
        <fullName evidence="1">Uncharacterized protein</fullName>
    </submittedName>
</protein>
<organism evidence="1 2">
    <name type="scientific">Staurois parvus</name>
    <dbReference type="NCBI Taxonomy" id="386267"/>
    <lineage>
        <taxon>Eukaryota</taxon>
        <taxon>Metazoa</taxon>
        <taxon>Chordata</taxon>
        <taxon>Craniata</taxon>
        <taxon>Vertebrata</taxon>
        <taxon>Euteleostomi</taxon>
        <taxon>Amphibia</taxon>
        <taxon>Batrachia</taxon>
        <taxon>Anura</taxon>
        <taxon>Neobatrachia</taxon>
        <taxon>Ranoidea</taxon>
        <taxon>Ranidae</taxon>
        <taxon>Staurois</taxon>
    </lineage>
</organism>